<evidence type="ECO:0000313" key="5">
    <source>
        <dbReference type="EMBL" id="OEE57388.1"/>
    </source>
</evidence>
<dbReference type="Pfam" id="PF01012">
    <property type="entry name" value="ETF"/>
    <property type="match status" value="1"/>
</dbReference>
<evidence type="ECO:0000256" key="1">
    <source>
        <dbReference type="ARBA" id="ARBA00007557"/>
    </source>
</evidence>
<comment type="caution">
    <text evidence="5">The sequence shown here is derived from an EMBL/GenBank/DDBJ whole genome shotgun (WGS) entry which is preliminary data.</text>
</comment>
<gene>
    <name evidence="5" type="ORF">A1OK_17330</name>
</gene>
<dbReference type="SUPFAM" id="SSF52402">
    <property type="entry name" value="Adenine nucleotide alpha hydrolases-like"/>
    <property type="match status" value="1"/>
</dbReference>
<evidence type="ECO:0000313" key="6">
    <source>
        <dbReference type="Proteomes" id="UP000095039"/>
    </source>
</evidence>
<name>A0A1E5BVW0_9GAMM</name>
<dbReference type="GO" id="GO:0009055">
    <property type="term" value="F:electron transfer activity"/>
    <property type="evidence" value="ECO:0007669"/>
    <property type="project" value="InterPro"/>
</dbReference>
<reference evidence="5 6" key="1">
    <citation type="journal article" date="2012" name="Science">
        <title>Ecological populations of bacteria act as socially cohesive units of antibiotic production and resistance.</title>
        <authorList>
            <person name="Cordero O.X."/>
            <person name="Wildschutte H."/>
            <person name="Kirkup B."/>
            <person name="Proehl S."/>
            <person name="Ngo L."/>
            <person name="Hussain F."/>
            <person name="Le Roux F."/>
            <person name="Mincer T."/>
            <person name="Polz M.F."/>
        </authorList>
    </citation>
    <scope>NUCLEOTIDE SEQUENCE [LARGE SCALE GENOMIC DNA]</scope>
    <source>
        <strain evidence="5 6">FF-454</strain>
    </source>
</reference>
<organism evidence="5 6">
    <name type="scientific">Enterovibrio norvegicus FF-454</name>
    <dbReference type="NCBI Taxonomy" id="1185651"/>
    <lineage>
        <taxon>Bacteria</taxon>
        <taxon>Pseudomonadati</taxon>
        <taxon>Pseudomonadota</taxon>
        <taxon>Gammaproteobacteria</taxon>
        <taxon>Vibrionales</taxon>
        <taxon>Vibrionaceae</taxon>
        <taxon>Enterovibrio</taxon>
    </lineage>
</organism>
<evidence type="ECO:0000259" key="4">
    <source>
        <dbReference type="Pfam" id="PF01012"/>
    </source>
</evidence>
<keyword evidence="3" id="KW-0249">Electron transport</keyword>
<protein>
    <submittedName>
        <fullName evidence="5">Electron transfer flavoprotein subunit beta</fullName>
    </submittedName>
</protein>
<feature type="domain" description="Electron transfer flavoprotein alpha/beta-subunit N-terminal" evidence="4">
    <location>
        <begin position="26"/>
        <end position="190"/>
    </location>
</feature>
<dbReference type="PANTHER" id="PTHR21294:SF8">
    <property type="entry name" value="ELECTRON TRANSFER FLAVOPROTEIN SUBUNIT BETA"/>
    <property type="match status" value="1"/>
</dbReference>
<dbReference type="AlphaFoldDB" id="A0A1E5BVW0"/>
<dbReference type="PANTHER" id="PTHR21294">
    <property type="entry name" value="ELECTRON TRANSFER FLAVOPROTEIN BETA-SUBUNIT"/>
    <property type="match status" value="1"/>
</dbReference>
<keyword evidence="2" id="KW-0813">Transport</keyword>
<comment type="similarity">
    <text evidence="1">Belongs to the ETF beta-subunit/FixA family.</text>
</comment>
<sequence>MQANSSVMVLVSCGQHPLSGRARRAESDAKALELALKLEEGLGEAPAVIFAGDPDSLAIREYLGMGVKQLDVLKVSQDADASLALADHVSARKPNIVMCGARAERGESSGMVPYLVAQSLSATVVPDVVDVLTQTETHAEVLQALSGGQRRRLRVILPAVLLASRAAPEPRQSAFTKARDGIVNVLEVAANKDELAQTWQWQASKKKPKRVKTVAASASGRDRFLAATAAPASSGGQVMNNPSPQDAAEAILVLLKKEGVI</sequence>
<accession>A0A1E5BVW0</accession>
<evidence type="ECO:0000256" key="2">
    <source>
        <dbReference type="ARBA" id="ARBA00022448"/>
    </source>
</evidence>
<dbReference type="InterPro" id="IPR012255">
    <property type="entry name" value="ETF_b"/>
</dbReference>
<dbReference type="InterPro" id="IPR014729">
    <property type="entry name" value="Rossmann-like_a/b/a_fold"/>
</dbReference>
<dbReference type="Proteomes" id="UP000095039">
    <property type="component" value="Unassembled WGS sequence"/>
</dbReference>
<dbReference type="InterPro" id="IPR014730">
    <property type="entry name" value="ETF_a/b_N"/>
</dbReference>
<dbReference type="Gene3D" id="3.40.50.620">
    <property type="entry name" value="HUPs"/>
    <property type="match status" value="1"/>
</dbReference>
<dbReference type="RefSeq" id="WP_016958272.1">
    <property type="nucleotide sequence ID" value="NZ_AJWN02000109.1"/>
</dbReference>
<dbReference type="EMBL" id="AJWN02000109">
    <property type="protein sequence ID" value="OEE57388.1"/>
    <property type="molecule type" value="Genomic_DNA"/>
</dbReference>
<evidence type="ECO:0000256" key="3">
    <source>
        <dbReference type="ARBA" id="ARBA00022982"/>
    </source>
</evidence>
<proteinExistence type="inferred from homology"/>
<keyword evidence="6" id="KW-1185">Reference proteome</keyword>